<evidence type="ECO:0000313" key="2">
    <source>
        <dbReference type="EMBL" id="TYO74950.1"/>
    </source>
</evidence>
<dbReference type="Proteomes" id="UP000323075">
    <property type="component" value="Unassembled WGS sequence"/>
</dbReference>
<proteinExistence type="predicted"/>
<sequence>MSESTIGIPDAVATESLSYADTDMTLREIATDLQEAHRELDEYRSSSLVLAQNLKELRLKAEDNGNISLANTTKELEDSAMAVFERTTDATQ</sequence>
<dbReference type="Proteomes" id="UP000296216">
    <property type="component" value="Chromosome"/>
</dbReference>
<dbReference type="EMBL" id="CP038631">
    <property type="protein sequence ID" value="QCC44782.1"/>
    <property type="molecule type" value="Genomic_DNA"/>
</dbReference>
<reference evidence="2 4" key="2">
    <citation type="submission" date="2019-07" db="EMBL/GenBank/DDBJ databases">
        <title>Genomic Encyclopedia of Archaeal and Bacterial Type Strains, Phase II (KMG-II): from individual species to whole genera.</title>
        <authorList>
            <person name="Goeker M."/>
        </authorList>
    </citation>
    <scope>NUCLEOTIDE SEQUENCE [LARGE SCALE GENOMIC DNA]</scope>
    <source>
        <strain evidence="2 4">DSM 3754</strain>
    </source>
</reference>
<evidence type="ECO:0000313" key="3">
    <source>
        <dbReference type="Proteomes" id="UP000296216"/>
    </source>
</evidence>
<accession>A0A4D6GWH6</accession>
<gene>
    <name evidence="2" type="ORF">APQ99_02192</name>
    <name evidence="1" type="ORF">HBSAL_05560</name>
</gene>
<reference evidence="1" key="3">
    <citation type="journal article" name="MicrobiologyOpen">
        <title>Whole-genome comparison between the type strain of Halobacterium salinarum (DSM 3754(T)) and the laboratory strains R1 and NRC-1.</title>
        <authorList>
            <person name="Pfeiffer F."/>
            <person name="Losensky G."/>
            <person name="Marchfelder A."/>
            <person name="Habermann B."/>
            <person name="Dyall-Smith M."/>
        </authorList>
    </citation>
    <scope>NUCLEOTIDE SEQUENCE</scope>
    <source>
        <strain evidence="1">91-R6</strain>
    </source>
</reference>
<dbReference type="RefSeq" id="WP_136361282.1">
    <property type="nucleotide sequence ID" value="NZ_VRYN01000009.1"/>
</dbReference>
<dbReference type="GeneID" id="39854965"/>
<evidence type="ECO:0000313" key="1">
    <source>
        <dbReference type="EMBL" id="QCC44782.1"/>
    </source>
</evidence>
<dbReference type="EMBL" id="VRYN01000009">
    <property type="protein sequence ID" value="TYO74950.1"/>
    <property type="molecule type" value="Genomic_DNA"/>
</dbReference>
<organism evidence="1 3">
    <name type="scientific">Halobacterium salinarum (strain ATCC 33171 / DSM 3754 / JCM 8978 / NBRC 102687 / NCIMB 764 / 91-R6)</name>
    <dbReference type="NCBI Taxonomy" id="2597657"/>
    <lineage>
        <taxon>Archaea</taxon>
        <taxon>Methanobacteriati</taxon>
        <taxon>Methanobacteriota</taxon>
        <taxon>Stenosarchaea group</taxon>
        <taxon>Halobacteria</taxon>
        <taxon>Halobacteriales</taxon>
        <taxon>Halobacteriaceae</taxon>
        <taxon>Halobacterium</taxon>
    </lineage>
</organism>
<name>A0A4D6GWH6_HALS9</name>
<reference evidence="1 3" key="1">
    <citation type="journal article" date="2019" name="Microbiol. Resour. Announc.">
        <title>The Genome Sequence of the Halobacterium salinarum Type Strain Is Closely Related to That of Laboratory Strains NRC-1 and R1.</title>
        <authorList>
            <person name="Pfeiffer F."/>
            <person name="Marchfelder A."/>
            <person name="Habermann B."/>
            <person name="Dyall-Smith M.L."/>
        </authorList>
    </citation>
    <scope>NUCLEOTIDE SEQUENCE [LARGE SCALE GENOMIC DNA]</scope>
    <source>
        <strain evidence="1">91-R6</strain>
        <strain evidence="3">ATCC 33171 / DSM 3754 / JCM 8978 / NBRC 102687 / NCIMB 764 / 91-R6</strain>
    </source>
</reference>
<protein>
    <submittedName>
        <fullName evidence="1">Uncharacterized protein</fullName>
    </submittedName>
</protein>
<dbReference type="AlphaFoldDB" id="A0A4D6GWH6"/>
<evidence type="ECO:0000313" key="4">
    <source>
        <dbReference type="Proteomes" id="UP000323075"/>
    </source>
</evidence>